<evidence type="ECO:0000256" key="2">
    <source>
        <dbReference type="SAM" id="Phobius"/>
    </source>
</evidence>
<gene>
    <name evidence="3" type="ORF">Amon01_000711400</name>
</gene>
<proteinExistence type="predicted"/>
<dbReference type="AlphaFoldDB" id="A0A9W7DN27"/>
<evidence type="ECO:0000313" key="4">
    <source>
        <dbReference type="Proteomes" id="UP001165063"/>
    </source>
</evidence>
<evidence type="ECO:0000313" key="3">
    <source>
        <dbReference type="EMBL" id="GMG49496.1"/>
    </source>
</evidence>
<dbReference type="Proteomes" id="UP001165063">
    <property type="component" value="Unassembled WGS sequence"/>
</dbReference>
<protein>
    <submittedName>
        <fullName evidence="3">Unnamed protein product</fullName>
    </submittedName>
</protein>
<accession>A0A9W7DN27</accession>
<reference evidence="3" key="1">
    <citation type="submission" date="2023-04" db="EMBL/GenBank/DDBJ databases">
        <title>Ambrosiozyma monospora NBRC 1965.</title>
        <authorList>
            <person name="Ichikawa N."/>
            <person name="Sato H."/>
            <person name="Tonouchi N."/>
        </authorList>
    </citation>
    <scope>NUCLEOTIDE SEQUENCE</scope>
    <source>
        <strain evidence="3">NBRC 1965</strain>
    </source>
</reference>
<keyword evidence="2" id="KW-0812">Transmembrane</keyword>
<keyword evidence="2" id="KW-0472">Membrane</keyword>
<dbReference type="EMBL" id="BSXU01004992">
    <property type="protein sequence ID" value="GMG49496.1"/>
    <property type="molecule type" value="Genomic_DNA"/>
</dbReference>
<evidence type="ECO:0000256" key="1">
    <source>
        <dbReference type="SAM" id="MobiDB-lite"/>
    </source>
</evidence>
<name>A0A9W7DN27_AMBMO</name>
<sequence length="168" mass="17940">MIITSTVFSTLFGLGLGAIGLFAAIGLFPVFLIMLSTIMTLIAVAALTYAITMWVLGYFELNLPARSMLTFFADRIPPSVGIIETSESKKEPKKPIKIISNNNSRLSSAPIAETDVALSEDTKDITKGVLPDTVTKLQPDIADNSAPPAEVGEDGDVNTPLKDQGIQK</sequence>
<feature type="region of interest" description="Disordered" evidence="1">
    <location>
        <begin position="136"/>
        <end position="168"/>
    </location>
</feature>
<comment type="caution">
    <text evidence="3">The sequence shown here is derived from an EMBL/GenBank/DDBJ whole genome shotgun (WGS) entry which is preliminary data.</text>
</comment>
<feature type="transmembrane region" description="Helical" evidence="2">
    <location>
        <begin position="7"/>
        <end position="32"/>
    </location>
</feature>
<feature type="transmembrane region" description="Helical" evidence="2">
    <location>
        <begin position="38"/>
        <end position="59"/>
    </location>
</feature>
<keyword evidence="4" id="KW-1185">Reference proteome</keyword>
<organism evidence="3 4">
    <name type="scientific">Ambrosiozyma monospora</name>
    <name type="common">Yeast</name>
    <name type="synonym">Endomycopsis monosporus</name>
    <dbReference type="NCBI Taxonomy" id="43982"/>
    <lineage>
        <taxon>Eukaryota</taxon>
        <taxon>Fungi</taxon>
        <taxon>Dikarya</taxon>
        <taxon>Ascomycota</taxon>
        <taxon>Saccharomycotina</taxon>
        <taxon>Pichiomycetes</taxon>
        <taxon>Pichiales</taxon>
        <taxon>Pichiaceae</taxon>
        <taxon>Ambrosiozyma</taxon>
    </lineage>
</organism>
<keyword evidence="2" id="KW-1133">Transmembrane helix</keyword>